<dbReference type="EMBL" id="VNKQ01000014">
    <property type="protein sequence ID" value="KAG0646974.1"/>
    <property type="molecule type" value="Genomic_DNA"/>
</dbReference>
<accession>A0A9P6VFP4</accession>
<evidence type="ECO:0000259" key="5">
    <source>
        <dbReference type="Pfam" id="PF00890"/>
    </source>
</evidence>
<organism evidence="6 7">
    <name type="scientific">Hyphodiscus hymeniophilus</name>
    <dbReference type="NCBI Taxonomy" id="353542"/>
    <lineage>
        <taxon>Eukaryota</taxon>
        <taxon>Fungi</taxon>
        <taxon>Dikarya</taxon>
        <taxon>Ascomycota</taxon>
        <taxon>Pezizomycotina</taxon>
        <taxon>Leotiomycetes</taxon>
        <taxon>Helotiales</taxon>
        <taxon>Hyphodiscaceae</taxon>
        <taxon>Hyphodiscus</taxon>
    </lineage>
</organism>
<dbReference type="SUPFAM" id="SSF56425">
    <property type="entry name" value="Succinate dehydrogenase/fumarate reductase flavoprotein, catalytic domain"/>
    <property type="match status" value="1"/>
</dbReference>
<dbReference type="InterPro" id="IPR036188">
    <property type="entry name" value="FAD/NAD-bd_sf"/>
</dbReference>
<feature type="domain" description="FAD-dependent oxidoreductase 2 FAD-binding" evidence="5">
    <location>
        <begin position="8"/>
        <end position="494"/>
    </location>
</feature>
<evidence type="ECO:0000256" key="3">
    <source>
        <dbReference type="ARBA" id="ARBA00022827"/>
    </source>
</evidence>
<dbReference type="Pfam" id="PF00890">
    <property type="entry name" value="FAD_binding_2"/>
    <property type="match status" value="1"/>
</dbReference>
<dbReference type="GO" id="GO:0016491">
    <property type="term" value="F:oxidoreductase activity"/>
    <property type="evidence" value="ECO:0007669"/>
    <property type="project" value="UniProtKB-KW"/>
</dbReference>
<gene>
    <name evidence="6" type="ORF">D0Z07_6490</name>
</gene>
<keyword evidence="4" id="KW-0560">Oxidoreductase</keyword>
<comment type="caution">
    <text evidence="6">The sequence shown here is derived from an EMBL/GenBank/DDBJ whole genome shotgun (WGS) entry which is preliminary data.</text>
</comment>
<protein>
    <submittedName>
        <fullName evidence="6">Fe(3+)-induced flavocytochrome C3</fullName>
    </submittedName>
</protein>
<evidence type="ECO:0000313" key="6">
    <source>
        <dbReference type="EMBL" id="KAG0646974.1"/>
    </source>
</evidence>
<dbReference type="InterPro" id="IPR050315">
    <property type="entry name" value="FAD-oxidoreductase_2"/>
</dbReference>
<keyword evidence="3" id="KW-0274">FAD</keyword>
<dbReference type="Gene3D" id="3.90.700.10">
    <property type="entry name" value="Succinate dehydrogenase/fumarate reductase flavoprotein, catalytic domain"/>
    <property type="match status" value="1"/>
</dbReference>
<dbReference type="Proteomes" id="UP000785200">
    <property type="component" value="Unassembled WGS sequence"/>
</dbReference>
<dbReference type="PANTHER" id="PTHR43400:SF7">
    <property type="entry name" value="FAD-DEPENDENT OXIDOREDUCTASE 2 FAD BINDING DOMAIN-CONTAINING PROTEIN"/>
    <property type="match status" value="1"/>
</dbReference>
<dbReference type="InterPro" id="IPR027477">
    <property type="entry name" value="Succ_DH/fumarate_Rdtase_cat_sf"/>
</dbReference>
<dbReference type="PANTHER" id="PTHR43400">
    <property type="entry name" value="FUMARATE REDUCTASE"/>
    <property type="match status" value="1"/>
</dbReference>
<evidence type="ECO:0000256" key="1">
    <source>
        <dbReference type="ARBA" id="ARBA00001974"/>
    </source>
</evidence>
<dbReference type="SUPFAM" id="SSF51905">
    <property type="entry name" value="FAD/NAD(P)-binding domain"/>
    <property type="match status" value="1"/>
</dbReference>
<dbReference type="InterPro" id="IPR003953">
    <property type="entry name" value="FAD-dep_OxRdtase_2_FAD-bd"/>
</dbReference>
<dbReference type="NCBIfam" id="NF006130">
    <property type="entry name" value="PRK08274.1"/>
    <property type="match status" value="1"/>
</dbReference>
<evidence type="ECO:0000256" key="2">
    <source>
        <dbReference type="ARBA" id="ARBA00022630"/>
    </source>
</evidence>
<proteinExistence type="predicted"/>
<keyword evidence="7" id="KW-1185">Reference proteome</keyword>
<sequence length="526" mass="57125">MKSITCSVLVVGSGNAGFCAALSAAQSHAGEVILIDKCPEEWAGGNSYFTAGAFRIAHNGLSDLQPIVTNVDAETANVIDLDPYTQDDFLNDMNRITHGRYDRGLGQKLVAESNEAVKWLGGLGLGFQLSFNRQAYKVDGRFKFFGGLALKTENGGKGLIQFHQRAAKEYSVKVLYSTAARQINVDPNTGAFESLLAEKDNEPLLIRAKAVVLAAGGFESNPRLRAQYLGPGWDLAHVRGTPYNTGEVLEMAIRDISARQAGQWSGCHSVAWDANSPANSGDREISNEFTKSGYPLGVTINIRGERFFDEGSDLRNYTYAKFGRAILGQPQGLAFQVWDQKGIPWLRSEEYRDEIVEKVWGDSIEELAEKCTAKGLENPARFVETFKAYNEAAYKHRLEKSDLKWDPAIRDGLSTQSSKQQLKIAKSNWALPIDKGPFLAILVTSGVTFTFGGLAIDPNTASVISNLTGKVIPGVFCAGEMVGGLFYENYPGGSGLTSGSVFGRKAGLNAAKLATEGGRFERSSRL</sequence>
<dbReference type="OrthoDB" id="7777654at2759"/>
<evidence type="ECO:0000256" key="4">
    <source>
        <dbReference type="ARBA" id="ARBA00023002"/>
    </source>
</evidence>
<dbReference type="Gene3D" id="3.50.50.60">
    <property type="entry name" value="FAD/NAD(P)-binding domain"/>
    <property type="match status" value="1"/>
</dbReference>
<reference evidence="6" key="1">
    <citation type="submission" date="2019-07" db="EMBL/GenBank/DDBJ databases">
        <title>Hyphodiscus hymeniophilus genome sequencing and assembly.</title>
        <authorList>
            <person name="Kramer G."/>
            <person name="Nodwell J."/>
        </authorList>
    </citation>
    <scope>NUCLEOTIDE SEQUENCE</scope>
    <source>
        <strain evidence="6">ATCC 34498</strain>
    </source>
</reference>
<name>A0A9P6VFP4_9HELO</name>
<keyword evidence="2" id="KW-0285">Flavoprotein</keyword>
<dbReference type="AlphaFoldDB" id="A0A9P6VFP4"/>
<evidence type="ECO:0000313" key="7">
    <source>
        <dbReference type="Proteomes" id="UP000785200"/>
    </source>
</evidence>
<comment type="cofactor">
    <cofactor evidence="1">
        <name>FAD</name>
        <dbReference type="ChEBI" id="CHEBI:57692"/>
    </cofactor>
</comment>